<keyword evidence="1" id="KW-0732">Signal</keyword>
<dbReference type="EMBL" id="JBJJXI010000034">
    <property type="protein sequence ID" value="KAL3402652.1"/>
    <property type="molecule type" value="Genomic_DNA"/>
</dbReference>
<keyword evidence="3" id="KW-1185">Reference proteome</keyword>
<dbReference type="Proteomes" id="UP001627154">
    <property type="component" value="Unassembled WGS sequence"/>
</dbReference>
<evidence type="ECO:0000256" key="1">
    <source>
        <dbReference type="SAM" id="SignalP"/>
    </source>
</evidence>
<feature type="chain" id="PRO_5044789995" description="Secreted protein" evidence="1">
    <location>
        <begin position="30"/>
        <end position="82"/>
    </location>
</feature>
<dbReference type="AlphaFoldDB" id="A0ABD2XB97"/>
<protein>
    <recommendedName>
        <fullName evidence="4">Secreted protein</fullName>
    </recommendedName>
</protein>
<name>A0ABD2XB97_9HYME</name>
<evidence type="ECO:0000313" key="3">
    <source>
        <dbReference type="Proteomes" id="UP001627154"/>
    </source>
</evidence>
<sequence length="82" mass="8950">MQIQVLLTQILVFSLNLLRSLCVCRGGLARLPPSSRKNSLVHTAAATAAWAVKVNSCSLVIVYSCCRCRYSSSSSCIHRHAK</sequence>
<proteinExistence type="predicted"/>
<evidence type="ECO:0008006" key="4">
    <source>
        <dbReference type="Google" id="ProtNLM"/>
    </source>
</evidence>
<accession>A0ABD2XB97</accession>
<evidence type="ECO:0000313" key="2">
    <source>
        <dbReference type="EMBL" id="KAL3402652.1"/>
    </source>
</evidence>
<organism evidence="2 3">
    <name type="scientific">Trichogramma kaykai</name>
    <dbReference type="NCBI Taxonomy" id="54128"/>
    <lineage>
        <taxon>Eukaryota</taxon>
        <taxon>Metazoa</taxon>
        <taxon>Ecdysozoa</taxon>
        <taxon>Arthropoda</taxon>
        <taxon>Hexapoda</taxon>
        <taxon>Insecta</taxon>
        <taxon>Pterygota</taxon>
        <taxon>Neoptera</taxon>
        <taxon>Endopterygota</taxon>
        <taxon>Hymenoptera</taxon>
        <taxon>Apocrita</taxon>
        <taxon>Proctotrupomorpha</taxon>
        <taxon>Chalcidoidea</taxon>
        <taxon>Trichogrammatidae</taxon>
        <taxon>Trichogramma</taxon>
    </lineage>
</organism>
<reference evidence="2 3" key="1">
    <citation type="journal article" date="2024" name="bioRxiv">
        <title>A reference genome for Trichogramma kaykai: A tiny desert-dwelling parasitoid wasp with competing sex-ratio distorters.</title>
        <authorList>
            <person name="Culotta J."/>
            <person name="Lindsey A.R."/>
        </authorList>
    </citation>
    <scope>NUCLEOTIDE SEQUENCE [LARGE SCALE GENOMIC DNA]</scope>
    <source>
        <strain evidence="2 3">KSX58</strain>
    </source>
</reference>
<gene>
    <name evidence="2" type="ORF">TKK_004581</name>
</gene>
<comment type="caution">
    <text evidence="2">The sequence shown here is derived from an EMBL/GenBank/DDBJ whole genome shotgun (WGS) entry which is preliminary data.</text>
</comment>
<feature type="signal peptide" evidence="1">
    <location>
        <begin position="1"/>
        <end position="29"/>
    </location>
</feature>